<evidence type="ECO:0000313" key="12">
    <source>
        <dbReference type="EMBL" id="QZT33119.1"/>
    </source>
</evidence>
<keyword evidence="2 7" id="KW-0132">Cell division</keyword>
<dbReference type="EMBL" id="CP082237">
    <property type="protein sequence ID" value="QZT33119.1"/>
    <property type="molecule type" value="Genomic_DNA"/>
</dbReference>
<dbReference type="GO" id="GO:0032153">
    <property type="term" value="C:cell division site"/>
    <property type="evidence" value="ECO:0007669"/>
    <property type="project" value="UniProtKB-UniRule"/>
</dbReference>
<keyword evidence="5 7" id="KW-0472">Membrane</keyword>
<evidence type="ECO:0000256" key="8">
    <source>
        <dbReference type="NCBIfam" id="TIGR02209"/>
    </source>
</evidence>
<dbReference type="OrthoDB" id="2989137at2"/>
<dbReference type="GO" id="GO:0043093">
    <property type="term" value="P:FtsZ-dependent cytokinesis"/>
    <property type="evidence" value="ECO:0007669"/>
    <property type="project" value="UniProtKB-UniRule"/>
</dbReference>
<comment type="similarity">
    <text evidence="7">Belongs to the FtsL family.</text>
</comment>
<dbReference type="GO" id="GO:0005886">
    <property type="term" value="C:plasma membrane"/>
    <property type="evidence" value="ECO:0007669"/>
    <property type="project" value="UniProtKB-SubCell"/>
</dbReference>
<evidence type="ECO:0000313" key="14">
    <source>
        <dbReference type="Proteomes" id="UP000825179"/>
    </source>
</evidence>
<dbReference type="InterPro" id="IPR007060">
    <property type="entry name" value="FtsL/DivIC"/>
</dbReference>
<keyword evidence="4 7" id="KW-1133">Transmembrane helix</keyword>
<evidence type="ECO:0000256" key="9">
    <source>
        <dbReference type="SAM" id="Coils"/>
    </source>
</evidence>
<organism evidence="11 13">
    <name type="scientific">Caldalkalibacillus thermarum (strain TA2.A1)</name>
    <dbReference type="NCBI Taxonomy" id="986075"/>
    <lineage>
        <taxon>Bacteria</taxon>
        <taxon>Bacillati</taxon>
        <taxon>Bacillota</taxon>
        <taxon>Bacilli</taxon>
        <taxon>Bacillales</taxon>
        <taxon>Bacillaceae</taxon>
        <taxon>Caldalkalibacillus</taxon>
    </lineage>
</organism>
<accession>F5L8Z3</accession>
<evidence type="ECO:0000313" key="13">
    <source>
        <dbReference type="Proteomes" id="UP000010716"/>
    </source>
</evidence>
<evidence type="ECO:0000256" key="6">
    <source>
        <dbReference type="ARBA" id="ARBA00023306"/>
    </source>
</evidence>
<feature type="coiled-coil region" evidence="9">
    <location>
        <begin position="74"/>
        <end position="108"/>
    </location>
</feature>
<dbReference type="AlphaFoldDB" id="F5L8Z3"/>
<keyword evidence="9" id="KW-0175">Coiled coil</keyword>
<dbReference type="KEGG" id="cthu:HUR95_12490"/>
<keyword evidence="1 7" id="KW-1003">Cell membrane</keyword>
<protein>
    <recommendedName>
        <fullName evidence="7 8">Cell division protein FtsL</fullName>
    </recommendedName>
</protein>
<evidence type="ECO:0000313" key="11">
    <source>
        <dbReference type="EMBL" id="EGL82167.1"/>
    </source>
</evidence>
<dbReference type="NCBIfam" id="TIGR02209">
    <property type="entry name" value="ftsL_broad"/>
    <property type="match status" value="1"/>
</dbReference>
<reference evidence="12" key="3">
    <citation type="submission" date="2021-08" db="EMBL/GenBank/DDBJ databases">
        <authorList>
            <person name="de Jong S."/>
            <person name="van den Broek M."/>
            <person name="Merkel A."/>
            <person name="de la Torre Cortes P."/>
            <person name="Kalamorz F."/>
            <person name="Cook G."/>
            <person name="van Loosdrecht M."/>
            <person name="McMillan D."/>
        </authorList>
    </citation>
    <scope>NUCLEOTIDE SEQUENCE</scope>
    <source>
        <strain evidence="12">TA2.A1</strain>
    </source>
</reference>
<reference evidence="12 14" key="2">
    <citation type="journal article" date="2020" name="Extremophiles">
        <title>Genomic analysis of Caldalkalibacillus thermarum TA2.A1 reveals aerobic alkaliphilic metabolism and evolutionary hallmarks linking alkaliphilic bacteria and plant life.</title>
        <authorList>
            <person name="de Jong S.I."/>
            <person name="van den Broek M.A."/>
            <person name="Merkel A.Y."/>
            <person name="de la Torre Cortes P."/>
            <person name="Kalamorz F."/>
            <person name="Cook G.M."/>
            <person name="van Loosdrecht M.C.M."/>
            <person name="McMillan D.G.G."/>
        </authorList>
    </citation>
    <scope>NUCLEOTIDE SEQUENCE [LARGE SCALE GENOMIC DNA]</scope>
    <source>
        <strain evidence="12 14">TA2.A1</strain>
    </source>
</reference>
<feature type="transmembrane region" description="Helical" evidence="7">
    <location>
        <begin position="51"/>
        <end position="69"/>
    </location>
</feature>
<evidence type="ECO:0000256" key="7">
    <source>
        <dbReference type="HAMAP-Rule" id="MF_00910"/>
    </source>
</evidence>
<dbReference type="Pfam" id="PF04977">
    <property type="entry name" value="DivIC"/>
    <property type="match status" value="1"/>
</dbReference>
<keyword evidence="3 7" id="KW-0812">Transmembrane</keyword>
<keyword evidence="6 7" id="KW-0131">Cell cycle</keyword>
<evidence type="ECO:0000256" key="10">
    <source>
        <dbReference type="SAM" id="MobiDB-lite"/>
    </source>
</evidence>
<dbReference type="InterPro" id="IPR011922">
    <property type="entry name" value="Cell_div_FtsL"/>
</dbReference>
<dbReference type="EMBL" id="AFCE01000154">
    <property type="protein sequence ID" value="EGL82167.1"/>
    <property type="molecule type" value="Genomic_DNA"/>
</dbReference>
<dbReference type="Proteomes" id="UP000010716">
    <property type="component" value="Unassembled WGS sequence"/>
</dbReference>
<feature type="region of interest" description="Disordered" evidence="10">
    <location>
        <begin position="13"/>
        <end position="43"/>
    </location>
</feature>
<dbReference type="eggNOG" id="COG4839">
    <property type="taxonomic scope" value="Bacteria"/>
</dbReference>
<gene>
    <name evidence="7 12" type="primary">ftsL</name>
    <name evidence="11" type="ORF">CathTA2_2298</name>
    <name evidence="12" type="ORF">HUR95_12490</name>
</gene>
<sequence length="139" mass="16066">MYQYGNVAVKYQNEKRNKHLSRQQHKQEPKQPPQHQPHPQGQSLLSSREKMLYLFAVLIVIAALSLLMARGALLTEMNYELQALERELEQLEENNAKLEVEVIQLSSPERILAIAQNELGMDMRERTVKVLSRSKESAE</sequence>
<evidence type="ECO:0000256" key="4">
    <source>
        <dbReference type="ARBA" id="ARBA00022989"/>
    </source>
</evidence>
<dbReference type="RefSeq" id="WP_007505629.1">
    <property type="nucleotide sequence ID" value="NZ_AFCE01000154.1"/>
</dbReference>
<comment type="function">
    <text evidence="7">Essential cell division protein.</text>
</comment>
<dbReference type="HAMAP" id="MF_00910">
    <property type="entry name" value="FtsL"/>
    <property type="match status" value="1"/>
</dbReference>
<evidence type="ECO:0000256" key="1">
    <source>
        <dbReference type="ARBA" id="ARBA00022475"/>
    </source>
</evidence>
<dbReference type="Proteomes" id="UP000825179">
    <property type="component" value="Chromosome"/>
</dbReference>
<name>F5L8Z3_CALTT</name>
<reference evidence="11 13" key="1">
    <citation type="journal article" date="2011" name="J. Bacteriol.">
        <title>Draft genome sequence of the thermoalkaliphilic Caldalkalibacillus thermarum strain TA2.A1.</title>
        <authorList>
            <person name="Kalamorz F."/>
            <person name="Keis S."/>
            <person name="McMillan D.G."/>
            <person name="Olsson K."/>
            <person name="Stanton J.A."/>
            <person name="Stockwell P."/>
            <person name="Black M.A."/>
            <person name="Klingeman D.M."/>
            <person name="Land M.L."/>
            <person name="Han C.S."/>
            <person name="Martin S.L."/>
            <person name="Becher S.A."/>
            <person name="Peddie C.J."/>
            <person name="Morgan H.W."/>
            <person name="Matthies D."/>
            <person name="Preiss L."/>
            <person name="Meier T."/>
            <person name="Brown S.D."/>
            <person name="Cook G.M."/>
        </authorList>
    </citation>
    <scope>NUCLEOTIDE SEQUENCE [LARGE SCALE GENOMIC DNA]</scope>
    <source>
        <strain evidence="11 13">TA2.A1</strain>
    </source>
</reference>
<evidence type="ECO:0000256" key="3">
    <source>
        <dbReference type="ARBA" id="ARBA00022692"/>
    </source>
</evidence>
<evidence type="ECO:0000256" key="2">
    <source>
        <dbReference type="ARBA" id="ARBA00022618"/>
    </source>
</evidence>
<comment type="subcellular location">
    <subcellularLocation>
        <location evidence="7">Cell membrane</location>
        <topology evidence="7">Single-pass type II membrane protein</topology>
    </subcellularLocation>
    <text evidence="7">Localizes to the division septum where it forms a ring structure.</text>
</comment>
<keyword evidence="14" id="KW-1185">Reference proteome</keyword>
<evidence type="ECO:0000256" key="5">
    <source>
        <dbReference type="ARBA" id="ARBA00023136"/>
    </source>
</evidence>
<proteinExistence type="inferred from homology"/>